<sequence>MKKFTTFVSLLFVSAGLMAAPMKQLVPQDAPNGKQPVAQQLNKQAPKKHGAKEAHGKKKEHHQKEARHGKKEHGKEHGKQEMKEQRAKHQGAAKEPVSLKPAN</sequence>
<protein>
    <recommendedName>
        <fullName evidence="5">Acid shock protein</fullName>
    </recommendedName>
</protein>
<proteinExistence type="predicted"/>
<evidence type="ECO:0000313" key="4">
    <source>
        <dbReference type="Proteomes" id="UP000036027"/>
    </source>
</evidence>
<comment type="caution">
    <text evidence="3">The sequence shown here is derived from an EMBL/GenBank/DDBJ whole genome shotgun (WGS) entry which is preliminary data.</text>
</comment>
<accession>A0A0J0YR16</accession>
<dbReference type="STRING" id="1470200.PL75_07585"/>
<evidence type="ECO:0000313" key="3">
    <source>
        <dbReference type="EMBL" id="KLT72559.1"/>
    </source>
</evidence>
<dbReference type="EMBL" id="JTDO01000011">
    <property type="protein sequence ID" value="KLT72559.1"/>
    <property type="molecule type" value="Genomic_DNA"/>
</dbReference>
<feature type="chain" id="PRO_5005246811" description="Acid shock protein" evidence="2">
    <location>
        <begin position="20"/>
        <end position="103"/>
    </location>
</feature>
<name>A0A0J0YR16_9NEIS</name>
<keyword evidence="2" id="KW-0732">Signal</keyword>
<feature type="compositionally biased region" description="Basic and acidic residues" evidence="1">
    <location>
        <begin position="73"/>
        <end position="87"/>
    </location>
</feature>
<evidence type="ECO:0008006" key="5">
    <source>
        <dbReference type="Google" id="ProtNLM"/>
    </source>
</evidence>
<feature type="compositionally biased region" description="Basic residues" evidence="1">
    <location>
        <begin position="45"/>
        <end position="72"/>
    </location>
</feature>
<organism evidence="3 4">
    <name type="scientific">Neisseria arctica</name>
    <dbReference type="NCBI Taxonomy" id="1470200"/>
    <lineage>
        <taxon>Bacteria</taxon>
        <taxon>Pseudomonadati</taxon>
        <taxon>Pseudomonadota</taxon>
        <taxon>Betaproteobacteria</taxon>
        <taxon>Neisseriales</taxon>
        <taxon>Neisseriaceae</taxon>
        <taxon>Neisseria</taxon>
    </lineage>
</organism>
<dbReference type="RefSeq" id="WP_047761327.1">
    <property type="nucleotide sequence ID" value="NZ_CP091510.1"/>
</dbReference>
<dbReference type="Proteomes" id="UP000036027">
    <property type="component" value="Unassembled WGS sequence"/>
</dbReference>
<keyword evidence="4" id="KW-1185">Reference proteome</keyword>
<gene>
    <name evidence="3" type="ORF">PL75_07585</name>
</gene>
<dbReference type="PATRIC" id="fig|1470200.3.peg.407"/>
<feature type="signal peptide" evidence="2">
    <location>
        <begin position="1"/>
        <end position="19"/>
    </location>
</feature>
<feature type="region of interest" description="Disordered" evidence="1">
    <location>
        <begin position="26"/>
        <end position="103"/>
    </location>
</feature>
<evidence type="ECO:0000256" key="1">
    <source>
        <dbReference type="SAM" id="MobiDB-lite"/>
    </source>
</evidence>
<reference evidence="3 4" key="1">
    <citation type="submission" date="2014-11" db="EMBL/GenBank/DDBJ databases">
        <title>Genome of a novel goose pathogen.</title>
        <authorList>
            <person name="Hansen C.M."/>
            <person name="Hueffer K."/>
            <person name="Choi S.C."/>
        </authorList>
    </citation>
    <scope>NUCLEOTIDE SEQUENCE [LARGE SCALE GENOMIC DNA]</scope>
    <source>
        <strain evidence="3 4">KH1503</strain>
    </source>
</reference>
<dbReference type="AlphaFoldDB" id="A0A0J0YR16"/>
<evidence type="ECO:0000256" key="2">
    <source>
        <dbReference type="SAM" id="SignalP"/>
    </source>
</evidence>